<dbReference type="EMBL" id="SHBM01000007">
    <property type="protein sequence ID" value="RZO18524.1"/>
    <property type="molecule type" value="Genomic_DNA"/>
</dbReference>
<keyword evidence="1" id="KW-0808">Transferase</keyword>
<comment type="caution">
    <text evidence="1">The sequence shown here is derived from an EMBL/GenBank/DDBJ whole genome shotgun (WGS) entry which is preliminary data.</text>
</comment>
<dbReference type="InterPro" id="IPR052736">
    <property type="entry name" value="Stf3_sulfotransferase"/>
</dbReference>
<reference evidence="1 2" key="1">
    <citation type="submission" date="2019-02" db="EMBL/GenBank/DDBJ databases">
        <title>Prokaryotic population dynamics and viral predation in marine succession experiment using metagenomics: the confinement effect.</title>
        <authorList>
            <person name="Haro-Moreno J.M."/>
            <person name="Rodriguez-Valera F."/>
            <person name="Lopez-Perez M."/>
        </authorList>
    </citation>
    <scope>NUCLEOTIDE SEQUENCE [LARGE SCALE GENOMIC DNA]</scope>
    <source>
        <strain evidence="1">MED-G167</strain>
    </source>
</reference>
<dbReference type="Pfam" id="PF13469">
    <property type="entry name" value="Sulfotransfer_3"/>
    <property type="match status" value="1"/>
</dbReference>
<dbReference type="SUPFAM" id="SSF52540">
    <property type="entry name" value="P-loop containing nucleoside triphosphate hydrolases"/>
    <property type="match status" value="1"/>
</dbReference>
<evidence type="ECO:0000313" key="2">
    <source>
        <dbReference type="Proteomes" id="UP000318359"/>
    </source>
</evidence>
<proteinExistence type="predicted"/>
<name>A0A520MBC4_9GAMM</name>
<dbReference type="AlphaFoldDB" id="A0A520MBC4"/>
<dbReference type="GO" id="GO:0016740">
    <property type="term" value="F:transferase activity"/>
    <property type="evidence" value="ECO:0007669"/>
    <property type="project" value="UniProtKB-KW"/>
</dbReference>
<dbReference type="Gene3D" id="3.40.50.300">
    <property type="entry name" value="P-loop containing nucleotide triphosphate hydrolases"/>
    <property type="match status" value="1"/>
</dbReference>
<dbReference type="PANTHER" id="PTHR36451:SF1">
    <property type="entry name" value="OMEGA-HYDROXY-BETA-DIHYDROMENAQUINONE-9 SULFOTRANSFERASE STF3"/>
    <property type="match status" value="1"/>
</dbReference>
<gene>
    <name evidence="1" type="ORF">EVB00_00960</name>
</gene>
<sequence length="374" mass="43843">MMLRLSKKSILKGLEGRLGEDDYIEPLDCLVDSFKTEAKFNLAGNFAVRHQVVNRLKVRSQLNDFIQNKDLPDPADPIFVVGLPRSGTTFLFDLLSCNQEYRSPLFWEITRPFPLVNQGSKEEAKRIKRTNRELSLARIFIPQLVNMHHIHAEMPEECSLINTMNIRSFIFMCMANSPAYEDYLKTCDFTMVFLWHKRFLQALETQRRPENWLLKDPSHISHIPEILATYPNAKFIHIHRNPVKSIGSLSSLTSNVRSGLSNHINPKEVGERVLEFWQYSINKNLKDRSKYLKPNQIKDIDYRDFIKNPIKEIQSTYKHFNFELTENTSQGMQDFINNQSREKHKAHKYSLEDFGLNESKVQDAFSDYNRIHNF</sequence>
<dbReference type="Proteomes" id="UP000318359">
    <property type="component" value="Unassembled WGS sequence"/>
</dbReference>
<dbReference type="InterPro" id="IPR027417">
    <property type="entry name" value="P-loop_NTPase"/>
</dbReference>
<dbReference type="PANTHER" id="PTHR36451">
    <property type="entry name" value="PAPS-DEPENDENT SULFOTRANSFERASE STF3"/>
    <property type="match status" value="1"/>
</dbReference>
<accession>A0A520MBC4</accession>
<evidence type="ECO:0000313" key="1">
    <source>
        <dbReference type="EMBL" id="RZO18524.1"/>
    </source>
</evidence>
<protein>
    <submittedName>
        <fullName evidence="1">Sulfotransferase</fullName>
    </submittedName>
</protein>
<organism evidence="1 2">
    <name type="scientific">SAR86 cluster bacterium</name>
    <dbReference type="NCBI Taxonomy" id="2030880"/>
    <lineage>
        <taxon>Bacteria</taxon>
        <taxon>Pseudomonadati</taxon>
        <taxon>Pseudomonadota</taxon>
        <taxon>Gammaproteobacteria</taxon>
        <taxon>SAR86 cluster</taxon>
    </lineage>
</organism>